<feature type="domain" description="ABC3 transporter permease C-terminal" evidence="7">
    <location>
        <begin position="283"/>
        <end position="396"/>
    </location>
</feature>
<evidence type="ECO:0000256" key="4">
    <source>
        <dbReference type="ARBA" id="ARBA00022989"/>
    </source>
</evidence>
<evidence type="ECO:0000256" key="6">
    <source>
        <dbReference type="SAM" id="Phobius"/>
    </source>
</evidence>
<name>A0A1P9WVJ9_9BACT</name>
<evidence type="ECO:0008006" key="11">
    <source>
        <dbReference type="Google" id="ProtNLM"/>
    </source>
</evidence>
<feature type="domain" description="ABC3 transporter permease C-terminal" evidence="7">
    <location>
        <begin position="677"/>
        <end position="790"/>
    </location>
</feature>
<feature type="transmembrane region" description="Helical" evidence="6">
    <location>
        <begin position="21"/>
        <end position="42"/>
    </location>
</feature>
<dbReference type="InterPro" id="IPR025857">
    <property type="entry name" value="MacB_PCD"/>
</dbReference>
<keyword evidence="10" id="KW-1185">Reference proteome</keyword>
<dbReference type="PANTHER" id="PTHR30572">
    <property type="entry name" value="MEMBRANE COMPONENT OF TRANSPORTER-RELATED"/>
    <property type="match status" value="1"/>
</dbReference>
<protein>
    <recommendedName>
        <fullName evidence="11">Cell division protein FtsX</fullName>
    </recommendedName>
</protein>
<keyword evidence="2" id="KW-1003">Cell membrane</keyword>
<dbReference type="AlphaFoldDB" id="A0A1P9WVJ9"/>
<evidence type="ECO:0000256" key="1">
    <source>
        <dbReference type="ARBA" id="ARBA00004651"/>
    </source>
</evidence>
<evidence type="ECO:0000259" key="7">
    <source>
        <dbReference type="Pfam" id="PF02687"/>
    </source>
</evidence>
<proteinExistence type="predicted"/>
<dbReference type="Pfam" id="PF02687">
    <property type="entry name" value="FtsX"/>
    <property type="match status" value="2"/>
</dbReference>
<keyword evidence="5 6" id="KW-0472">Membrane</keyword>
<dbReference type="InterPro" id="IPR003838">
    <property type="entry name" value="ABC3_permease_C"/>
</dbReference>
<feature type="transmembrane region" description="Helical" evidence="6">
    <location>
        <begin position="416"/>
        <end position="440"/>
    </location>
</feature>
<dbReference type="InterPro" id="IPR050250">
    <property type="entry name" value="Macrolide_Exporter_MacB"/>
</dbReference>
<dbReference type="PROSITE" id="PS51257">
    <property type="entry name" value="PROKAR_LIPOPROTEIN"/>
    <property type="match status" value="1"/>
</dbReference>
<feature type="domain" description="MacB-like periplasmic core" evidence="8">
    <location>
        <begin position="427"/>
        <end position="636"/>
    </location>
</feature>
<dbReference type="Proteomes" id="UP000187941">
    <property type="component" value="Chromosome"/>
</dbReference>
<feature type="domain" description="MacB-like periplasmic core" evidence="8">
    <location>
        <begin position="20"/>
        <end position="232"/>
    </location>
</feature>
<keyword evidence="4 6" id="KW-1133">Transmembrane helix</keyword>
<organism evidence="9 10">
    <name type="scientific">Spirosoma montaniterrae</name>
    <dbReference type="NCBI Taxonomy" id="1178516"/>
    <lineage>
        <taxon>Bacteria</taxon>
        <taxon>Pseudomonadati</taxon>
        <taxon>Bacteroidota</taxon>
        <taxon>Cytophagia</taxon>
        <taxon>Cytophagales</taxon>
        <taxon>Cytophagaceae</taxon>
        <taxon>Spirosoma</taxon>
    </lineage>
</organism>
<dbReference type="STRING" id="1178516.AWR27_08835"/>
<feature type="transmembrane region" description="Helical" evidence="6">
    <location>
        <begin position="324"/>
        <end position="351"/>
    </location>
</feature>
<sequence>MFRNYFKIAFRSLWKNRVYSGINVVGLAVGLAACLLITLYVADELSYDRYHKRADRIYRVVHRATWEGGSMNLAPTSAPYAPTLKQTYPEIEQAVRILPEGGGIIQYGTTKVEAEDIAFADQNLFQVFSYSFLHGDPNMALSKPHSIVLTQTLAARLFGDVASAMSKTVLFENNFPNVVTGIISDMPANSHARFSALRSFSTGFTSGWQQFNLHTYLLLQEGADPKKVEAKFPAFFERYIKPEVGNVAYEMSLQPLTFIHLRSNLDYELSPNGSYRTVSVFAIIAGLILLLAGINYINLATARSSIRLREVGVRKAVGSGRGQLAGLFLIETSLLTVLATTLGVGLAYALMPFFNQLTGKELSMWRFGTGYSMLILVGFAVITSLLSGTYPALFLSGSRTVAALRGQMGSQLATIMFRKSLVTFQFAITVALIAASGIIYQQLQFAMNKSLGFNKDQVLTFHLHDDETRTKIPVLKAKLLQSPLIEDVAVASNPIGTNNLGGGGYYFEIDGKMTTSSKIIHSIMVDGDFLKTMEIGLVEGRSFSNTIPADRYNAILVNETLVKELGWKDPIGKRVKFYVDDKGTQAERRVVGIVKDFHTHSLQHKIEPLALQMPPSADEQDNVYIRIRAGQTEAALAFIQKTYEQFEPGGVFDYQFLDQNFARQYTNEQNQNNLLLIFTALAIFIACLGLFGLVTFTAEQRTKEIGVRKVLGASVISIVALLSKEFLKLVLIAIMIASPLAWYAMNRWLQGFAYKIDISWWMFVLAGLLAVGIALLTVSFQSIKAALMNPVKSLRSE</sequence>
<accession>A0A1P9WVJ9</accession>
<feature type="transmembrane region" description="Helical" evidence="6">
    <location>
        <begin position="674"/>
        <end position="698"/>
    </location>
</feature>
<feature type="transmembrane region" description="Helical" evidence="6">
    <location>
        <begin position="371"/>
        <end position="395"/>
    </location>
</feature>
<feature type="transmembrane region" description="Helical" evidence="6">
    <location>
        <begin position="758"/>
        <end position="778"/>
    </location>
</feature>
<evidence type="ECO:0000259" key="8">
    <source>
        <dbReference type="Pfam" id="PF12704"/>
    </source>
</evidence>
<feature type="transmembrane region" description="Helical" evidence="6">
    <location>
        <begin position="710"/>
        <end position="738"/>
    </location>
</feature>
<dbReference type="KEGG" id="smon:AWR27_08835"/>
<dbReference type="OrthoDB" id="5933722at2"/>
<evidence type="ECO:0000313" key="10">
    <source>
        <dbReference type="Proteomes" id="UP000187941"/>
    </source>
</evidence>
<comment type="subcellular location">
    <subcellularLocation>
        <location evidence="1">Cell membrane</location>
        <topology evidence="1">Multi-pass membrane protein</topology>
    </subcellularLocation>
</comment>
<evidence type="ECO:0000313" key="9">
    <source>
        <dbReference type="EMBL" id="AQG79416.1"/>
    </source>
</evidence>
<dbReference type="PANTHER" id="PTHR30572:SF18">
    <property type="entry name" value="ABC-TYPE MACROLIDE FAMILY EXPORT SYSTEM PERMEASE COMPONENT 2"/>
    <property type="match status" value="1"/>
</dbReference>
<evidence type="ECO:0000256" key="5">
    <source>
        <dbReference type="ARBA" id="ARBA00023136"/>
    </source>
</evidence>
<evidence type="ECO:0000256" key="2">
    <source>
        <dbReference type="ARBA" id="ARBA00022475"/>
    </source>
</evidence>
<dbReference type="GO" id="GO:0005886">
    <property type="term" value="C:plasma membrane"/>
    <property type="evidence" value="ECO:0007669"/>
    <property type="project" value="UniProtKB-SubCell"/>
</dbReference>
<dbReference type="GO" id="GO:0022857">
    <property type="term" value="F:transmembrane transporter activity"/>
    <property type="evidence" value="ECO:0007669"/>
    <property type="project" value="TreeGrafter"/>
</dbReference>
<dbReference type="RefSeq" id="WP_077130852.1">
    <property type="nucleotide sequence ID" value="NZ_CP014263.1"/>
</dbReference>
<gene>
    <name evidence="9" type="ORF">AWR27_08835</name>
</gene>
<dbReference type="Pfam" id="PF12704">
    <property type="entry name" value="MacB_PCD"/>
    <property type="match status" value="2"/>
</dbReference>
<keyword evidence="3 6" id="KW-0812">Transmembrane</keyword>
<reference evidence="9 10" key="1">
    <citation type="submission" date="2016-01" db="EMBL/GenBank/DDBJ databases">
        <authorList>
            <person name="Oliw E.H."/>
        </authorList>
    </citation>
    <scope>NUCLEOTIDE SEQUENCE [LARGE SCALE GENOMIC DNA]</scope>
    <source>
        <strain evidence="9 10">DY10</strain>
    </source>
</reference>
<evidence type="ECO:0000256" key="3">
    <source>
        <dbReference type="ARBA" id="ARBA00022692"/>
    </source>
</evidence>
<feature type="transmembrane region" description="Helical" evidence="6">
    <location>
        <begin position="278"/>
        <end position="299"/>
    </location>
</feature>
<dbReference type="EMBL" id="CP014263">
    <property type="protein sequence ID" value="AQG79416.1"/>
    <property type="molecule type" value="Genomic_DNA"/>
</dbReference>